<dbReference type="SUPFAM" id="SSF51735">
    <property type="entry name" value="NAD(P)-binding Rossmann-fold domains"/>
    <property type="match status" value="1"/>
</dbReference>
<evidence type="ECO:0000313" key="4">
    <source>
        <dbReference type="Proteomes" id="UP000283734"/>
    </source>
</evidence>
<dbReference type="Pfam" id="PF16884">
    <property type="entry name" value="ADH_N_2"/>
    <property type="match status" value="1"/>
</dbReference>
<dbReference type="Proteomes" id="UP000283734">
    <property type="component" value="Unassembled WGS sequence"/>
</dbReference>
<dbReference type="InterPro" id="IPR013149">
    <property type="entry name" value="ADH-like_C"/>
</dbReference>
<gene>
    <name evidence="3" type="ORF">D4A39_12265</name>
</gene>
<dbReference type="PANTHER" id="PTHR43205:SF7">
    <property type="entry name" value="PROSTAGLANDIN REDUCTASE 1"/>
    <property type="match status" value="1"/>
</dbReference>
<organism evidence="3 4">
    <name type="scientific">Alcanivorax profundi</name>
    <dbReference type="NCBI Taxonomy" id="2338368"/>
    <lineage>
        <taxon>Bacteria</taxon>
        <taxon>Pseudomonadati</taxon>
        <taxon>Pseudomonadota</taxon>
        <taxon>Gammaproteobacteria</taxon>
        <taxon>Oceanospirillales</taxon>
        <taxon>Alcanivoracaceae</taxon>
        <taxon>Alcanivorax</taxon>
    </lineage>
</organism>
<evidence type="ECO:0000313" key="3">
    <source>
        <dbReference type="EMBL" id="RJG17479.1"/>
    </source>
</evidence>
<dbReference type="InterPro" id="IPR036291">
    <property type="entry name" value="NAD(P)-bd_dom_sf"/>
</dbReference>
<dbReference type="SUPFAM" id="SSF50129">
    <property type="entry name" value="GroES-like"/>
    <property type="match status" value="1"/>
</dbReference>
<dbReference type="InterPro" id="IPR041694">
    <property type="entry name" value="ADH_N_2"/>
</dbReference>
<dbReference type="Gene3D" id="3.90.180.10">
    <property type="entry name" value="Medium-chain alcohol dehydrogenases, catalytic domain"/>
    <property type="match status" value="1"/>
</dbReference>
<dbReference type="AlphaFoldDB" id="A0A418XXC8"/>
<sequence>MMTSNRQIILANHPVGMPTAEDLPLQESALPELQDGQLLMKNIYLSLDPYMRGRMSKAKSYAAGVPLGTAMQGGTVGQVVSSKLDGFAEGDFVLGFGGWQDYAVQDKTTLRKLDPSQAPISTALGVLGMPGFTAYAGLLEIGQPKEGETVVVSAASGAVGQVVGQIAKLKGCRVVGVAGAEDKCRHVVEAYGFDACVNYKDDDFETRLAEACPNGIDIYFENVGGKVFDAVMKLVNDFARIPLCGRIAHYNDTEAPQGPDQLSAFLTKLLVKRVLIKGFIQFDYAHLMKDFVKDMSSWMQAGKIQYQEDVVDGLENAVEAFQGLLEGRNRGKLLVRISEDPTR</sequence>
<keyword evidence="1" id="KW-0560">Oxidoreductase</keyword>
<protein>
    <submittedName>
        <fullName evidence="3">NADP-dependent oxidoreductase</fullName>
    </submittedName>
</protein>
<dbReference type="InterPro" id="IPR045010">
    <property type="entry name" value="MDR_fam"/>
</dbReference>
<evidence type="ECO:0000256" key="1">
    <source>
        <dbReference type="ARBA" id="ARBA00023002"/>
    </source>
</evidence>
<feature type="domain" description="Enoyl reductase (ER)" evidence="2">
    <location>
        <begin position="19"/>
        <end position="335"/>
    </location>
</feature>
<keyword evidence="4" id="KW-1185">Reference proteome</keyword>
<dbReference type="CDD" id="cd05288">
    <property type="entry name" value="PGDH"/>
    <property type="match status" value="1"/>
</dbReference>
<evidence type="ECO:0000259" key="2">
    <source>
        <dbReference type="SMART" id="SM00829"/>
    </source>
</evidence>
<dbReference type="SMART" id="SM00829">
    <property type="entry name" value="PKS_ER"/>
    <property type="match status" value="1"/>
</dbReference>
<dbReference type="Gene3D" id="3.40.50.720">
    <property type="entry name" value="NAD(P)-binding Rossmann-like Domain"/>
    <property type="match status" value="1"/>
</dbReference>
<dbReference type="PANTHER" id="PTHR43205">
    <property type="entry name" value="PROSTAGLANDIN REDUCTASE"/>
    <property type="match status" value="1"/>
</dbReference>
<dbReference type="Pfam" id="PF00107">
    <property type="entry name" value="ADH_zinc_N"/>
    <property type="match status" value="1"/>
</dbReference>
<accession>A0A418XXC8</accession>
<dbReference type="GO" id="GO:0016628">
    <property type="term" value="F:oxidoreductase activity, acting on the CH-CH group of donors, NAD or NADP as acceptor"/>
    <property type="evidence" value="ECO:0007669"/>
    <property type="project" value="InterPro"/>
</dbReference>
<reference evidence="3 4" key="1">
    <citation type="submission" date="2018-09" db="EMBL/GenBank/DDBJ databases">
        <title>Alcanivorax profundi sp. nov., isolated from 1000 m-depth seawater of the Mariana Trench.</title>
        <authorList>
            <person name="Liu J."/>
        </authorList>
    </citation>
    <scope>NUCLEOTIDE SEQUENCE [LARGE SCALE GENOMIC DNA]</scope>
    <source>
        <strain evidence="3 4">MTEO17</strain>
    </source>
</reference>
<dbReference type="InterPro" id="IPR011032">
    <property type="entry name" value="GroES-like_sf"/>
</dbReference>
<dbReference type="EMBL" id="QYYA01000003">
    <property type="protein sequence ID" value="RJG17479.1"/>
    <property type="molecule type" value="Genomic_DNA"/>
</dbReference>
<dbReference type="InterPro" id="IPR020843">
    <property type="entry name" value="ER"/>
</dbReference>
<proteinExistence type="predicted"/>
<name>A0A418XXC8_9GAMM</name>
<dbReference type="FunFam" id="3.40.50.720:FF:000121">
    <property type="entry name" value="Prostaglandin reductase 2"/>
    <property type="match status" value="1"/>
</dbReference>
<comment type="caution">
    <text evidence="3">The sequence shown here is derived from an EMBL/GenBank/DDBJ whole genome shotgun (WGS) entry which is preliminary data.</text>
</comment>